<evidence type="ECO:0000256" key="1">
    <source>
        <dbReference type="SAM" id="SignalP"/>
    </source>
</evidence>
<evidence type="ECO:0000313" key="3">
    <source>
        <dbReference type="Proteomes" id="UP000183832"/>
    </source>
</evidence>
<name>A0A1J1HVE8_9DIPT</name>
<proteinExistence type="predicted"/>
<gene>
    <name evidence="2" type="ORF">CLUMA_CG005627</name>
</gene>
<accession>A0A1J1HVE8</accession>
<organism evidence="2 3">
    <name type="scientific">Clunio marinus</name>
    <dbReference type="NCBI Taxonomy" id="568069"/>
    <lineage>
        <taxon>Eukaryota</taxon>
        <taxon>Metazoa</taxon>
        <taxon>Ecdysozoa</taxon>
        <taxon>Arthropoda</taxon>
        <taxon>Hexapoda</taxon>
        <taxon>Insecta</taxon>
        <taxon>Pterygota</taxon>
        <taxon>Neoptera</taxon>
        <taxon>Endopterygota</taxon>
        <taxon>Diptera</taxon>
        <taxon>Nematocera</taxon>
        <taxon>Chironomoidea</taxon>
        <taxon>Chironomidae</taxon>
        <taxon>Clunio</taxon>
    </lineage>
</organism>
<dbReference type="AlphaFoldDB" id="A0A1J1HVE8"/>
<sequence length="88" mass="10039">MEFEADRNLSKILFLLRLCAARVLDVLMALKATEWETHLMNARRGEAWIGGNRQKIYSCCLTLFMTDTKIEFDAVVFGLVAQALQVKT</sequence>
<feature type="signal peptide" evidence="1">
    <location>
        <begin position="1"/>
        <end position="21"/>
    </location>
</feature>
<dbReference type="EMBL" id="CVRI01000022">
    <property type="protein sequence ID" value="CRK92047.1"/>
    <property type="molecule type" value="Genomic_DNA"/>
</dbReference>
<protein>
    <submittedName>
        <fullName evidence="2">CLUMA_CG005627, isoform A</fullName>
    </submittedName>
</protein>
<evidence type="ECO:0000313" key="2">
    <source>
        <dbReference type="EMBL" id="CRK92047.1"/>
    </source>
</evidence>
<feature type="chain" id="PRO_5013266814" evidence="1">
    <location>
        <begin position="22"/>
        <end position="88"/>
    </location>
</feature>
<reference evidence="2 3" key="1">
    <citation type="submission" date="2015-04" db="EMBL/GenBank/DDBJ databases">
        <authorList>
            <person name="Syromyatnikov M.Y."/>
            <person name="Popov V.N."/>
        </authorList>
    </citation>
    <scope>NUCLEOTIDE SEQUENCE [LARGE SCALE GENOMIC DNA]</scope>
</reference>
<dbReference type="Proteomes" id="UP000183832">
    <property type="component" value="Unassembled WGS sequence"/>
</dbReference>
<keyword evidence="3" id="KW-1185">Reference proteome</keyword>
<keyword evidence="1" id="KW-0732">Signal</keyword>